<dbReference type="CDD" id="cd05380">
    <property type="entry name" value="CAP_euk"/>
    <property type="match status" value="1"/>
</dbReference>
<dbReference type="InParanoid" id="A0A0Q9W506"/>
<dbReference type="PIRSF" id="PIRSF038921">
    <property type="entry name" value="P14a"/>
    <property type="match status" value="1"/>
</dbReference>
<evidence type="ECO:0000256" key="3">
    <source>
        <dbReference type="ARBA" id="ARBA00022525"/>
    </source>
</evidence>
<sequence length="301" mass="33566">MGSVSEMLCINWLLAALWQLCFWPSILAFDYCDPVLCPGPEKHIACHNFGELAESCSPDAHVVRITKARRNMILNELNEYRDRIARGDLMGFNPATRMATLQWDPELASFAELNVKRCALVNDHCRNSDQFRNVAQVVAEGGWQGTPSGGGNAGATDSPVEYHTEDEVIKATLEQMFAEYKECSMRDIIAYSPPTNRILHLRVSKCIAYFTQLVRDSTTHVGCGILRQTRNTSNNAGQSLVSTHQYMTCNFVRGNDVNAPVYKSGDRPATECRTGRNPAFINLCSINEIYDSSGIVGFSFY</sequence>
<dbReference type="PANTHER" id="PTHR10334">
    <property type="entry name" value="CYSTEINE-RICH SECRETORY PROTEIN-RELATED"/>
    <property type="match status" value="1"/>
</dbReference>
<evidence type="ECO:0000256" key="2">
    <source>
        <dbReference type="ARBA" id="ARBA00009923"/>
    </source>
</evidence>
<keyword evidence="4 5" id="KW-0732">Signal</keyword>
<dbReference type="Gene3D" id="3.40.33.10">
    <property type="entry name" value="CAP"/>
    <property type="match status" value="1"/>
</dbReference>
<gene>
    <name evidence="7" type="primary">Dvir\GJ20170</name>
    <name evidence="7" type="ORF">Dvir_GJ20170</name>
</gene>
<evidence type="ECO:0000256" key="1">
    <source>
        <dbReference type="ARBA" id="ARBA00004613"/>
    </source>
</evidence>
<feature type="signal peptide" evidence="5">
    <location>
        <begin position="1"/>
        <end position="28"/>
    </location>
</feature>
<dbReference type="InterPro" id="IPR014044">
    <property type="entry name" value="CAP_dom"/>
</dbReference>
<dbReference type="FunCoup" id="A0A0Q9W506">
    <property type="interactions" value="17"/>
</dbReference>
<dbReference type="GO" id="GO:0005576">
    <property type="term" value="C:extracellular region"/>
    <property type="evidence" value="ECO:0007669"/>
    <property type="project" value="UniProtKB-SubCell"/>
</dbReference>
<dbReference type="OrthoDB" id="414826at2759"/>
<evidence type="ECO:0000256" key="5">
    <source>
        <dbReference type="SAM" id="SignalP"/>
    </source>
</evidence>
<evidence type="ECO:0000259" key="6">
    <source>
        <dbReference type="SMART" id="SM00198"/>
    </source>
</evidence>
<dbReference type="AlphaFoldDB" id="A0A0Q9W506"/>
<organism evidence="7 8">
    <name type="scientific">Drosophila virilis</name>
    <name type="common">Fruit fly</name>
    <dbReference type="NCBI Taxonomy" id="7244"/>
    <lineage>
        <taxon>Eukaryota</taxon>
        <taxon>Metazoa</taxon>
        <taxon>Ecdysozoa</taxon>
        <taxon>Arthropoda</taxon>
        <taxon>Hexapoda</taxon>
        <taxon>Insecta</taxon>
        <taxon>Pterygota</taxon>
        <taxon>Neoptera</taxon>
        <taxon>Endopterygota</taxon>
        <taxon>Diptera</taxon>
        <taxon>Brachycera</taxon>
        <taxon>Muscomorpha</taxon>
        <taxon>Ephydroidea</taxon>
        <taxon>Drosophilidae</taxon>
        <taxon>Drosophila</taxon>
    </lineage>
</organism>
<evidence type="ECO:0000313" key="7">
    <source>
        <dbReference type="EMBL" id="KRF80140.1"/>
    </source>
</evidence>
<feature type="chain" id="PRO_5006386478" evidence="5">
    <location>
        <begin position="29"/>
        <end position="301"/>
    </location>
</feature>
<name>A0A0Q9W506_DROVI</name>
<feature type="domain" description="SCP" evidence="6">
    <location>
        <begin position="68"/>
        <end position="258"/>
    </location>
</feature>
<comment type="similarity">
    <text evidence="2">Belongs to the CRISP family.</text>
</comment>
<accession>A0A0Q9W506</accession>
<dbReference type="InterPro" id="IPR035940">
    <property type="entry name" value="CAP_sf"/>
</dbReference>
<dbReference type="SUPFAM" id="SSF55797">
    <property type="entry name" value="PR-1-like"/>
    <property type="match status" value="1"/>
</dbReference>
<dbReference type="InterPro" id="IPR001283">
    <property type="entry name" value="CRISP-related"/>
</dbReference>
<evidence type="ECO:0000256" key="4">
    <source>
        <dbReference type="ARBA" id="ARBA00022729"/>
    </source>
</evidence>
<dbReference type="Pfam" id="PF00188">
    <property type="entry name" value="CAP"/>
    <property type="match status" value="1"/>
</dbReference>
<keyword evidence="3" id="KW-0964">Secreted</keyword>
<dbReference type="InterPro" id="IPR034763">
    <property type="entry name" value="P14a_insect"/>
</dbReference>
<dbReference type="SMR" id="A0A0Q9W506"/>
<dbReference type="Proteomes" id="UP000008792">
    <property type="component" value="Unassembled WGS sequence"/>
</dbReference>
<evidence type="ECO:0000313" key="8">
    <source>
        <dbReference type="Proteomes" id="UP000008792"/>
    </source>
</evidence>
<reference evidence="7 8" key="1">
    <citation type="journal article" date="2007" name="Nature">
        <title>Evolution of genes and genomes on the Drosophila phylogeny.</title>
        <authorList>
            <consortium name="Drosophila 12 Genomes Consortium"/>
            <person name="Clark A.G."/>
            <person name="Eisen M.B."/>
            <person name="Smith D.R."/>
            <person name="Bergman C.M."/>
            <person name="Oliver B."/>
            <person name="Markow T.A."/>
            <person name="Kaufman T.C."/>
            <person name="Kellis M."/>
            <person name="Gelbart W."/>
            <person name="Iyer V.N."/>
            <person name="Pollard D.A."/>
            <person name="Sackton T.B."/>
            <person name="Larracuente A.M."/>
            <person name="Singh N.D."/>
            <person name="Abad J.P."/>
            <person name="Abt D.N."/>
            <person name="Adryan B."/>
            <person name="Aguade M."/>
            <person name="Akashi H."/>
            <person name="Anderson W.W."/>
            <person name="Aquadro C.F."/>
            <person name="Ardell D.H."/>
            <person name="Arguello R."/>
            <person name="Artieri C.G."/>
            <person name="Barbash D.A."/>
            <person name="Barker D."/>
            <person name="Barsanti P."/>
            <person name="Batterham P."/>
            <person name="Batzoglou S."/>
            <person name="Begun D."/>
            <person name="Bhutkar A."/>
            <person name="Blanco E."/>
            <person name="Bosak S.A."/>
            <person name="Bradley R.K."/>
            <person name="Brand A.D."/>
            <person name="Brent M.R."/>
            <person name="Brooks A.N."/>
            <person name="Brown R.H."/>
            <person name="Butlin R.K."/>
            <person name="Caggese C."/>
            <person name="Calvi B.R."/>
            <person name="Bernardo de Carvalho A."/>
            <person name="Caspi A."/>
            <person name="Castrezana S."/>
            <person name="Celniker S.E."/>
            <person name="Chang J.L."/>
            <person name="Chapple C."/>
            <person name="Chatterji S."/>
            <person name="Chinwalla A."/>
            <person name="Civetta A."/>
            <person name="Clifton S.W."/>
            <person name="Comeron J.M."/>
            <person name="Costello J.C."/>
            <person name="Coyne J.A."/>
            <person name="Daub J."/>
            <person name="David R.G."/>
            <person name="Delcher A.L."/>
            <person name="Delehaunty K."/>
            <person name="Do C.B."/>
            <person name="Ebling H."/>
            <person name="Edwards K."/>
            <person name="Eickbush T."/>
            <person name="Evans J.D."/>
            <person name="Filipski A."/>
            <person name="Findeiss S."/>
            <person name="Freyhult E."/>
            <person name="Fulton L."/>
            <person name="Fulton R."/>
            <person name="Garcia A.C."/>
            <person name="Gardiner A."/>
            <person name="Garfield D.A."/>
            <person name="Garvin B.E."/>
            <person name="Gibson G."/>
            <person name="Gilbert D."/>
            <person name="Gnerre S."/>
            <person name="Godfrey J."/>
            <person name="Good R."/>
            <person name="Gotea V."/>
            <person name="Gravely B."/>
            <person name="Greenberg A.J."/>
            <person name="Griffiths-Jones S."/>
            <person name="Gross S."/>
            <person name="Guigo R."/>
            <person name="Gustafson E.A."/>
            <person name="Haerty W."/>
            <person name="Hahn M.W."/>
            <person name="Halligan D.L."/>
            <person name="Halpern A.L."/>
            <person name="Halter G.M."/>
            <person name="Han M.V."/>
            <person name="Heger A."/>
            <person name="Hillier L."/>
            <person name="Hinrichs A.S."/>
            <person name="Holmes I."/>
            <person name="Hoskins R.A."/>
            <person name="Hubisz M.J."/>
            <person name="Hultmark D."/>
            <person name="Huntley M.A."/>
            <person name="Jaffe D.B."/>
            <person name="Jagadeeshan S."/>
            <person name="Jeck W.R."/>
            <person name="Johnson J."/>
            <person name="Jones C.D."/>
            <person name="Jordan W.C."/>
            <person name="Karpen G.H."/>
            <person name="Kataoka E."/>
            <person name="Keightley P.D."/>
            <person name="Kheradpour P."/>
            <person name="Kirkness E.F."/>
            <person name="Koerich L.B."/>
            <person name="Kristiansen K."/>
            <person name="Kudrna D."/>
            <person name="Kulathinal R.J."/>
            <person name="Kumar S."/>
            <person name="Kwok R."/>
            <person name="Lander E."/>
            <person name="Langley C.H."/>
            <person name="Lapoint R."/>
            <person name="Lazzaro B.P."/>
            <person name="Lee S.J."/>
            <person name="Levesque L."/>
            <person name="Li R."/>
            <person name="Lin C.F."/>
            <person name="Lin M.F."/>
            <person name="Lindblad-Toh K."/>
            <person name="Llopart A."/>
            <person name="Long M."/>
            <person name="Low L."/>
            <person name="Lozovsky E."/>
            <person name="Lu J."/>
            <person name="Luo M."/>
            <person name="Machado C.A."/>
            <person name="Makalowski W."/>
            <person name="Marzo M."/>
            <person name="Matsuda M."/>
            <person name="Matzkin L."/>
            <person name="McAllister B."/>
            <person name="McBride C.S."/>
            <person name="McKernan B."/>
            <person name="McKernan K."/>
            <person name="Mendez-Lago M."/>
            <person name="Minx P."/>
            <person name="Mollenhauer M.U."/>
            <person name="Montooth K."/>
            <person name="Mount S.M."/>
            <person name="Mu X."/>
            <person name="Myers E."/>
            <person name="Negre B."/>
            <person name="Newfeld S."/>
            <person name="Nielsen R."/>
            <person name="Noor M.A."/>
            <person name="O'Grady P."/>
            <person name="Pachter L."/>
            <person name="Papaceit M."/>
            <person name="Parisi M.J."/>
            <person name="Parisi M."/>
            <person name="Parts L."/>
            <person name="Pedersen J.S."/>
            <person name="Pesole G."/>
            <person name="Phillippy A.M."/>
            <person name="Ponting C.P."/>
            <person name="Pop M."/>
            <person name="Porcelli D."/>
            <person name="Powell J.R."/>
            <person name="Prohaska S."/>
            <person name="Pruitt K."/>
            <person name="Puig M."/>
            <person name="Quesneville H."/>
            <person name="Ram K.R."/>
            <person name="Rand D."/>
            <person name="Rasmussen M.D."/>
            <person name="Reed L.K."/>
            <person name="Reenan R."/>
            <person name="Reily A."/>
            <person name="Remington K.A."/>
            <person name="Rieger T.T."/>
            <person name="Ritchie M.G."/>
            <person name="Robin C."/>
            <person name="Rogers Y.H."/>
            <person name="Rohde C."/>
            <person name="Rozas J."/>
            <person name="Rubenfield M.J."/>
            <person name="Ruiz A."/>
            <person name="Russo S."/>
            <person name="Salzberg S.L."/>
            <person name="Sanchez-Gracia A."/>
            <person name="Saranga D.J."/>
            <person name="Sato H."/>
            <person name="Schaeffer S.W."/>
            <person name="Schatz M.C."/>
            <person name="Schlenke T."/>
            <person name="Schwartz R."/>
            <person name="Segarra C."/>
            <person name="Singh R.S."/>
            <person name="Sirot L."/>
            <person name="Sirota M."/>
            <person name="Sisneros N.B."/>
            <person name="Smith C.D."/>
            <person name="Smith T.F."/>
            <person name="Spieth J."/>
            <person name="Stage D.E."/>
            <person name="Stark A."/>
            <person name="Stephan W."/>
            <person name="Strausberg R.L."/>
            <person name="Strempel S."/>
            <person name="Sturgill D."/>
            <person name="Sutton G."/>
            <person name="Sutton G.G."/>
            <person name="Tao W."/>
            <person name="Teichmann S."/>
            <person name="Tobari Y.N."/>
            <person name="Tomimura Y."/>
            <person name="Tsolas J.M."/>
            <person name="Valente V.L."/>
            <person name="Venter E."/>
            <person name="Venter J.C."/>
            <person name="Vicario S."/>
            <person name="Vieira F.G."/>
            <person name="Vilella A.J."/>
            <person name="Villasante A."/>
            <person name="Walenz B."/>
            <person name="Wang J."/>
            <person name="Wasserman M."/>
            <person name="Watts T."/>
            <person name="Wilson D."/>
            <person name="Wilson R.K."/>
            <person name="Wing R.A."/>
            <person name="Wolfner M.F."/>
            <person name="Wong A."/>
            <person name="Wong G.K."/>
            <person name="Wu C.I."/>
            <person name="Wu G."/>
            <person name="Yamamoto D."/>
            <person name="Yang H.P."/>
            <person name="Yang S.P."/>
            <person name="Yorke J.A."/>
            <person name="Yoshida K."/>
            <person name="Zdobnov E."/>
            <person name="Zhang P."/>
            <person name="Zhang Y."/>
            <person name="Zimin A.V."/>
            <person name="Baldwin J."/>
            <person name="Abdouelleil A."/>
            <person name="Abdulkadir J."/>
            <person name="Abebe A."/>
            <person name="Abera B."/>
            <person name="Abreu J."/>
            <person name="Acer S.C."/>
            <person name="Aftuck L."/>
            <person name="Alexander A."/>
            <person name="An P."/>
            <person name="Anderson E."/>
            <person name="Anderson S."/>
            <person name="Arachi H."/>
            <person name="Azer M."/>
            <person name="Bachantsang P."/>
            <person name="Barry A."/>
            <person name="Bayul T."/>
            <person name="Berlin A."/>
            <person name="Bessette D."/>
            <person name="Bloom T."/>
            <person name="Blye J."/>
            <person name="Boguslavskiy L."/>
            <person name="Bonnet C."/>
            <person name="Boukhgalter B."/>
            <person name="Bourzgui I."/>
            <person name="Brown A."/>
            <person name="Cahill P."/>
            <person name="Channer S."/>
            <person name="Cheshatsang Y."/>
            <person name="Chuda L."/>
            <person name="Citroen M."/>
            <person name="Collymore A."/>
            <person name="Cooke P."/>
            <person name="Costello M."/>
            <person name="D'Aco K."/>
            <person name="Daza R."/>
            <person name="De Haan G."/>
            <person name="DeGray S."/>
            <person name="DeMaso C."/>
            <person name="Dhargay N."/>
            <person name="Dooley K."/>
            <person name="Dooley E."/>
            <person name="Doricent M."/>
            <person name="Dorje P."/>
            <person name="Dorjee K."/>
            <person name="Dupes A."/>
            <person name="Elong R."/>
            <person name="Falk J."/>
            <person name="Farina A."/>
            <person name="Faro S."/>
            <person name="Ferguson D."/>
            <person name="Fisher S."/>
            <person name="Foley C.D."/>
            <person name="Franke A."/>
            <person name="Friedrich D."/>
            <person name="Gadbois L."/>
            <person name="Gearin G."/>
            <person name="Gearin C.R."/>
            <person name="Giannoukos G."/>
            <person name="Goode T."/>
            <person name="Graham J."/>
            <person name="Grandbois E."/>
            <person name="Grewal S."/>
            <person name="Gyaltsen K."/>
            <person name="Hafez N."/>
            <person name="Hagos B."/>
            <person name="Hall J."/>
            <person name="Henson C."/>
            <person name="Hollinger A."/>
            <person name="Honan T."/>
            <person name="Huard M.D."/>
            <person name="Hughes L."/>
            <person name="Hurhula B."/>
            <person name="Husby M.E."/>
            <person name="Kamat A."/>
            <person name="Kanga B."/>
            <person name="Kashin S."/>
            <person name="Khazanovich D."/>
            <person name="Kisner P."/>
            <person name="Lance K."/>
            <person name="Lara M."/>
            <person name="Lee W."/>
            <person name="Lennon N."/>
            <person name="Letendre F."/>
            <person name="LeVine R."/>
            <person name="Lipovsky A."/>
            <person name="Liu X."/>
            <person name="Liu J."/>
            <person name="Liu S."/>
            <person name="Lokyitsang T."/>
            <person name="Lokyitsang Y."/>
            <person name="Lubonja R."/>
            <person name="Lui A."/>
            <person name="MacDonald P."/>
            <person name="Magnisalis V."/>
            <person name="Maru K."/>
            <person name="Matthews C."/>
            <person name="McCusker W."/>
            <person name="McDonough S."/>
            <person name="Mehta T."/>
            <person name="Meldrim J."/>
            <person name="Meneus L."/>
            <person name="Mihai O."/>
            <person name="Mihalev A."/>
            <person name="Mihova T."/>
            <person name="Mittelman R."/>
            <person name="Mlenga V."/>
            <person name="Montmayeur A."/>
            <person name="Mulrain L."/>
            <person name="Navidi A."/>
            <person name="Naylor J."/>
            <person name="Negash T."/>
            <person name="Nguyen T."/>
            <person name="Nguyen N."/>
            <person name="Nicol R."/>
            <person name="Norbu C."/>
            <person name="Norbu N."/>
            <person name="Novod N."/>
            <person name="O'Neill B."/>
            <person name="Osman S."/>
            <person name="Markiewicz E."/>
            <person name="Oyono O.L."/>
            <person name="Patti C."/>
            <person name="Phunkhang P."/>
            <person name="Pierre F."/>
            <person name="Priest M."/>
            <person name="Raghuraman S."/>
            <person name="Rege F."/>
            <person name="Reyes R."/>
            <person name="Rise C."/>
            <person name="Rogov P."/>
            <person name="Ross K."/>
            <person name="Ryan E."/>
            <person name="Settipalli S."/>
            <person name="Shea T."/>
            <person name="Sherpa N."/>
            <person name="Shi L."/>
            <person name="Shih D."/>
            <person name="Sparrow T."/>
            <person name="Spaulding J."/>
            <person name="Stalker J."/>
            <person name="Stange-Thomann N."/>
            <person name="Stavropoulos S."/>
            <person name="Stone C."/>
            <person name="Strader C."/>
            <person name="Tesfaye S."/>
            <person name="Thomson T."/>
            <person name="Thoulutsang Y."/>
            <person name="Thoulutsang D."/>
            <person name="Topham K."/>
            <person name="Topping I."/>
            <person name="Tsamla T."/>
            <person name="Vassiliev H."/>
            <person name="Vo A."/>
            <person name="Wangchuk T."/>
            <person name="Wangdi T."/>
            <person name="Weiand M."/>
            <person name="Wilkinson J."/>
            <person name="Wilson A."/>
            <person name="Yadav S."/>
            <person name="Young G."/>
            <person name="Yu Q."/>
            <person name="Zembek L."/>
            <person name="Zhong D."/>
            <person name="Zimmer A."/>
            <person name="Zwirko Z."/>
            <person name="Jaffe D.B."/>
            <person name="Alvarez P."/>
            <person name="Brockman W."/>
            <person name="Butler J."/>
            <person name="Chin C."/>
            <person name="Gnerre S."/>
            <person name="Grabherr M."/>
            <person name="Kleber M."/>
            <person name="Mauceli E."/>
            <person name="MacCallum I."/>
        </authorList>
    </citation>
    <scope>NUCLEOTIDE SEQUENCE [LARGE SCALE GENOMIC DNA]</scope>
    <source>
        <strain evidence="8">Tucson 15010-1051.87</strain>
    </source>
</reference>
<dbReference type="EMBL" id="CH940648">
    <property type="protein sequence ID" value="KRF80140.1"/>
    <property type="molecule type" value="Genomic_DNA"/>
</dbReference>
<comment type="subcellular location">
    <subcellularLocation>
        <location evidence="1">Secreted</location>
    </subcellularLocation>
</comment>
<keyword evidence="8" id="KW-1185">Reference proteome</keyword>
<proteinExistence type="inferred from homology"/>
<protein>
    <submittedName>
        <fullName evidence="7">Uncharacterized protein, isoform B</fullName>
    </submittedName>
</protein>
<dbReference type="SMART" id="SM00198">
    <property type="entry name" value="SCP"/>
    <property type="match status" value="1"/>
</dbReference>